<dbReference type="SUPFAM" id="SSF49373">
    <property type="entry name" value="Invasin/intimin cell-adhesion fragments"/>
    <property type="match status" value="2"/>
</dbReference>
<feature type="non-terminal residue" evidence="2">
    <location>
        <position position="165"/>
    </location>
</feature>
<dbReference type="Pfam" id="PF02368">
    <property type="entry name" value="Big_2"/>
    <property type="match status" value="2"/>
</dbReference>
<feature type="domain" description="BIG2" evidence="1">
    <location>
        <begin position="123"/>
        <end position="155"/>
    </location>
</feature>
<organism evidence="2">
    <name type="scientific">marine sediment metagenome</name>
    <dbReference type="NCBI Taxonomy" id="412755"/>
    <lineage>
        <taxon>unclassified sequences</taxon>
        <taxon>metagenomes</taxon>
        <taxon>ecological metagenomes</taxon>
    </lineage>
</organism>
<gene>
    <name evidence="2" type="ORF">S12H4_17887</name>
</gene>
<dbReference type="EMBL" id="BARW01008788">
    <property type="protein sequence ID" value="GAI87313.1"/>
    <property type="molecule type" value="Genomic_DNA"/>
</dbReference>
<dbReference type="Gene3D" id="2.60.40.1080">
    <property type="match status" value="2"/>
</dbReference>
<dbReference type="InterPro" id="IPR008964">
    <property type="entry name" value="Invasin/intimin_cell_adhesion"/>
</dbReference>
<accession>X1S345</accession>
<protein>
    <recommendedName>
        <fullName evidence="1">BIG2 domain-containing protein</fullName>
    </recommendedName>
</protein>
<reference evidence="2" key="1">
    <citation type="journal article" date="2014" name="Front. Microbiol.">
        <title>High frequency of phylogenetically diverse reductive dehalogenase-homologous genes in deep subseafloor sedimentary metagenomes.</title>
        <authorList>
            <person name="Kawai M."/>
            <person name="Futagami T."/>
            <person name="Toyoda A."/>
            <person name="Takaki Y."/>
            <person name="Nishi S."/>
            <person name="Hori S."/>
            <person name="Arai W."/>
            <person name="Tsubouchi T."/>
            <person name="Morono Y."/>
            <person name="Uchiyama I."/>
            <person name="Ito T."/>
            <person name="Fujiyama A."/>
            <person name="Inagaki F."/>
            <person name="Takami H."/>
        </authorList>
    </citation>
    <scope>NUCLEOTIDE SEQUENCE</scope>
    <source>
        <strain evidence="2">Expedition CK06-06</strain>
    </source>
</reference>
<evidence type="ECO:0000313" key="2">
    <source>
        <dbReference type="EMBL" id="GAI87313.1"/>
    </source>
</evidence>
<name>X1S345_9ZZZZ</name>
<feature type="domain" description="BIG2" evidence="1">
    <location>
        <begin position="2"/>
        <end position="71"/>
    </location>
</feature>
<comment type="caution">
    <text evidence="2">The sequence shown here is derived from an EMBL/GenBank/DDBJ whole genome shotgun (WGS) entry which is preliminary data.</text>
</comment>
<dbReference type="InterPro" id="IPR003343">
    <property type="entry name" value="Big_2"/>
</dbReference>
<evidence type="ECO:0000259" key="1">
    <source>
        <dbReference type="Pfam" id="PF02368"/>
    </source>
</evidence>
<proteinExistence type="predicted"/>
<sequence length="165" mass="17512">MTLLVRETQSFTVTAHYDDGTSASVTSDCTYLSDDEAVATVDAGEISAVTPGTATITVTYADMTDTLEVTVNSILLTSIVVLPEEMTLYLGRINHGSKILPGVEIESVTAHYSDGSEAVLDLDACEYESSDDEVATVSNVGVVDAVYYGTATITVSYTEEEITQT</sequence>
<dbReference type="AlphaFoldDB" id="X1S345"/>